<proteinExistence type="predicted"/>
<organism evidence="2 3">
    <name type="scientific">Pieris brassicae</name>
    <name type="common">White butterfly</name>
    <name type="synonym">Large white butterfly</name>
    <dbReference type="NCBI Taxonomy" id="7116"/>
    <lineage>
        <taxon>Eukaryota</taxon>
        <taxon>Metazoa</taxon>
        <taxon>Ecdysozoa</taxon>
        <taxon>Arthropoda</taxon>
        <taxon>Hexapoda</taxon>
        <taxon>Insecta</taxon>
        <taxon>Pterygota</taxon>
        <taxon>Neoptera</taxon>
        <taxon>Endopterygota</taxon>
        <taxon>Lepidoptera</taxon>
        <taxon>Glossata</taxon>
        <taxon>Ditrysia</taxon>
        <taxon>Papilionoidea</taxon>
        <taxon>Pieridae</taxon>
        <taxon>Pierinae</taxon>
        <taxon>Pieris</taxon>
    </lineage>
</organism>
<feature type="compositionally biased region" description="Basic and acidic residues" evidence="1">
    <location>
        <begin position="763"/>
        <end position="773"/>
    </location>
</feature>
<keyword evidence="3" id="KW-1185">Reference proteome</keyword>
<evidence type="ECO:0000313" key="2">
    <source>
        <dbReference type="EMBL" id="CAH4030933.1"/>
    </source>
</evidence>
<feature type="non-terminal residue" evidence="2">
    <location>
        <position position="1"/>
    </location>
</feature>
<dbReference type="Proteomes" id="UP001152562">
    <property type="component" value="Unassembled WGS sequence"/>
</dbReference>
<gene>
    <name evidence="2" type="ORF">PIBRA_LOCUS7529</name>
</gene>
<dbReference type="AlphaFoldDB" id="A0A9P0XDL3"/>
<comment type="caution">
    <text evidence="2">The sequence shown here is derived from an EMBL/GenBank/DDBJ whole genome shotgun (WGS) entry which is preliminary data.</text>
</comment>
<feature type="compositionally biased region" description="Basic and acidic residues" evidence="1">
    <location>
        <begin position="782"/>
        <end position="796"/>
    </location>
</feature>
<evidence type="ECO:0000256" key="1">
    <source>
        <dbReference type="SAM" id="MobiDB-lite"/>
    </source>
</evidence>
<protein>
    <submittedName>
        <fullName evidence="2">Uncharacterized protein</fullName>
    </submittedName>
</protein>
<evidence type="ECO:0000313" key="3">
    <source>
        <dbReference type="Proteomes" id="UP001152562"/>
    </source>
</evidence>
<sequence>IIDDAAKFLAAPLPENAKEKRQLLADLMARKGDEILREESIYKMTYTEGGQELVNAPVGVTTARDAAAKDDILQKIKAVIPDDKKIQDILKEPAKEGAAYLADIIKGRGEAMQVIHDGLKKEKDKDFLTLGNFSKNHEQVADMLSDATHFGGQNPSPVVVDKVSGKMQALPLQYPESAKPFAKETSDIAVNFVAGVATKECGLDPKALAELDEKRAAARARAAATQVSAPTASQSTTALDAEEAARLQRLQAARRREHDDKERDEAMNILHGQLRARGGETMYKQPHTELTHALASDWLSMKPPMKVDKAVKESGDTARLHKKFERKLSGLVSKCTPADMYDTMQDVIIESSRILSEYFVTKSYKGLVREALISEMQKRGNEILIEVDGAAETYFFAAQRLKKASSLDVPEPCAEVSYFLSKKLDDMIRCRSMARKLTSAMKDHSKEASDYLSAHVTKPDEQIEAYVTLLNEMEAAGDSLLIEGNIPKSYKDSAAYLRQLTSYEDQIRRPDAALQSETEGRLQNLMSNVTSNGSSKAVKDGVITDSTKLLVSYIMLLVEKTEALKVLIEQMDLHGGNVLLRHGKIRKTYAEGADMLRSKNADQLSVANADPVVVRKIQIKLRNIMHRFTPEKFVNVIDEIIQVCKCMKNVFVQCELWCDEILRRVARPCCSCSRHISTQALSDLAPGPIHATPGSSRAYADGLEITIGPCPTRVDRTPRPCPATRPTDECGRYTTTSYLFYSPASRRRSLFYSPERLCPEAESLHISRSRESRSPLSTNRSFGERFAETITKEVRNRSPTPIRETDTSSSFYTPQSGQGLDSDPPEMDVASPRFWNSPTTMYAEVFTPNVPHPPVQPTRPGNPTLEQRESNSRAPIVSTEQMSDWHAMLVSLMWNVQAWRDWIQENFDRALAFQQSAETPGQSDESWRGFQRRVATEALQWRQYNKFSRQLTLRLALRYRDKQIVSPTRGTVKTNVYIECQQEMLDIIDMFNKWTVWLTLVIKETDSLQHQSDTDSTLTQVRWNHFKRKIQEYAEDWQKYNTHLKGCWEQKHKKIISEWVPSWGSAGPVWVVSACGAVPSGAVPAGLYEGELTWLARTTHKCNVLPAALHPSKHCCVVYADGAVHHYTKYQVMCNAEVRWVAWRAGAGVGGSGGTGGRAVRVAPGVHAGRVHYRGSHLVGAVHAPHYRCHVVIYGRPFAFNCYELLLLAD</sequence>
<dbReference type="PANTHER" id="PTHR31649:SF11">
    <property type="entry name" value="PROTEIN UNZIPPED"/>
    <property type="match status" value="1"/>
</dbReference>
<accession>A0A9P0XDL3</accession>
<dbReference type="PANTHER" id="PTHR31649">
    <property type="entry name" value="AGAP009604-PA"/>
    <property type="match status" value="1"/>
</dbReference>
<feature type="region of interest" description="Disordered" evidence="1">
    <location>
        <begin position="848"/>
        <end position="874"/>
    </location>
</feature>
<name>A0A9P0XDL3_PIEBR</name>
<feature type="region of interest" description="Disordered" evidence="1">
    <location>
        <begin position="763"/>
        <end position="828"/>
    </location>
</feature>
<reference evidence="2" key="1">
    <citation type="submission" date="2022-05" db="EMBL/GenBank/DDBJ databases">
        <authorList>
            <person name="Okamura Y."/>
        </authorList>
    </citation>
    <scope>NUCLEOTIDE SEQUENCE</scope>
</reference>
<dbReference type="EMBL" id="CALOZG010000013">
    <property type="protein sequence ID" value="CAH4030933.1"/>
    <property type="molecule type" value="Genomic_DNA"/>
</dbReference>
<dbReference type="SMART" id="SM00696">
    <property type="entry name" value="DM9"/>
    <property type="match status" value="1"/>
</dbReference>
<dbReference type="InterPro" id="IPR006616">
    <property type="entry name" value="DM9_repeat"/>
</dbReference>
<feature type="compositionally biased region" description="Polar residues" evidence="1">
    <location>
        <begin position="807"/>
        <end position="819"/>
    </location>
</feature>
<dbReference type="Pfam" id="PF11901">
    <property type="entry name" value="DM9"/>
    <property type="match status" value="1"/>
</dbReference>